<evidence type="ECO:0000256" key="2">
    <source>
        <dbReference type="ARBA" id="ARBA00004192"/>
    </source>
</evidence>
<evidence type="ECO:0000256" key="3">
    <source>
        <dbReference type="ARBA" id="ARBA00022553"/>
    </source>
</evidence>
<name>A0A0A7MAA5_9POXV</name>
<sequence length="346" mass="38134">MTAVPVTDIPGDYGPTSFSEDNYPLNKHYEITKGQLSILRTVNDKLLARTVQASDDEDDGGSEDDGDEEEDDYEITSPLPPDEEEPAACVARGLPDADALVPKKADGYIIAAEQQRQQRINILVSDREAVVEREPVQTSFSRVSAIPIHGGVAAGDARRTTTSFSATTPSLGAVFDDSKRVRLLEEEVKELRRKAAASQDNGNLENFTRVLFGKAPRASELNKRMVIVNYASLNNVTLSMDDLDKCSDDEVDRMYAVIRRYNETRKKKILVTNVVIIGITILEHALVKLGFAEVRGLSADLSSELIDVEIGEDCEHIAERLGFGNSPVLNVALFVIKLFVRKLNLI</sequence>
<evidence type="ECO:0000256" key="6">
    <source>
        <dbReference type="ARBA" id="ARBA00023200"/>
    </source>
</evidence>
<evidence type="ECO:0008006" key="11">
    <source>
        <dbReference type="Google" id="ProtNLM"/>
    </source>
</evidence>
<feature type="coiled-coil region" evidence="7">
    <location>
        <begin position="174"/>
        <end position="201"/>
    </location>
</feature>
<proteinExistence type="predicted"/>
<keyword evidence="10" id="KW-1185">Reference proteome</keyword>
<keyword evidence="4" id="KW-0426">Late protein</keyword>
<organism evidence="9 10">
    <name type="scientific">Parapoxvirus red deer/HL953</name>
    <dbReference type="NCBI Taxonomy" id="1579460"/>
    <lineage>
        <taxon>Viruses</taxon>
        <taxon>Varidnaviria</taxon>
        <taxon>Bamfordvirae</taxon>
        <taxon>Nucleocytoviricota</taxon>
        <taxon>Pokkesviricetes</taxon>
        <taxon>Chitovirales</taxon>
        <taxon>Poxviridae</taxon>
        <taxon>Chordopoxvirinae</taxon>
        <taxon>Parapoxvirus</taxon>
        <taxon>Parapoxvirus reddeerpox</taxon>
        <taxon>Red deerpox virus</taxon>
    </lineage>
</organism>
<dbReference type="GeneID" id="22647485"/>
<evidence type="ECO:0000256" key="8">
    <source>
        <dbReference type="SAM" id="MobiDB-lite"/>
    </source>
</evidence>
<keyword evidence="3" id="KW-0597">Phosphoprotein</keyword>
<evidence type="ECO:0000256" key="4">
    <source>
        <dbReference type="ARBA" id="ARBA00022921"/>
    </source>
</evidence>
<feature type="region of interest" description="Disordered" evidence="8">
    <location>
        <begin position="50"/>
        <end position="86"/>
    </location>
</feature>
<dbReference type="RefSeq" id="YP_009112826.1">
    <property type="nucleotide sequence ID" value="NC_025963.1"/>
</dbReference>
<dbReference type="GO" id="GO:0030430">
    <property type="term" value="C:host cell cytoplasm"/>
    <property type="evidence" value="ECO:0007669"/>
    <property type="project" value="UniProtKB-SubCell"/>
</dbReference>
<comment type="subcellular location">
    <subcellularLocation>
        <location evidence="2">Host cytoplasm</location>
    </subcellularLocation>
</comment>
<evidence type="ECO:0000256" key="5">
    <source>
        <dbReference type="ARBA" id="ARBA00023054"/>
    </source>
</evidence>
<accession>A0A0A7MAA5</accession>
<comment type="function">
    <text evidence="1">Required for viral crescent formation early during virus morphogenesis.</text>
</comment>
<keyword evidence="5 7" id="KW-0175">Coiled coil</keyword>
<dbReference type="Proteomes" id="UP000107385">
    <property type="component" value="Segment"/>
</dbReference>
<evidence type="ECO:0000313" key="10">
    <source>
        <dbReference type="Proteomes" id="UP000107385"/>
    </source>
</evidence>
<keyword evidence="6" id="KW-1035">Host cytoplasm</keyword>
<reference evidence="9 10" key="1">
    <citation type="submission" date="2014-09" db="EMBL/GenBank/DDBJ databases">
        <title>Parapoxvirus (PPV) of red deer reveals sub-clinical infection and confirms a unique species.</title>
        <authorList>
            <person name="Friederichs S."/>
            <person name="Stefan K."/>
            <person name="Helmut B."/>
            <person name="Heike L."/>
            <person name="Mathias B."/>
        </authorList>
    </citation>
    <scope>NUCLEOTIDE SEQUENCE [LARGE SCALE GENOMIC DNA]</scope>
    <source>
        <strain evidence="9">HL953</strain>
    </source>
</reference>
<dbReference type="OrthoDB" id="6979at10239"/>
<evidence type="ECO:0000313" key="9">
    <source>
        <dbReference type="EMBL" id="AIZ77338.1"/>
    </source>
</evidence>
<dbReference type="EMBL" id="KM502564">
    <property type="protein sequence ID" value="AIZ77338.1"/>
    <property type="molecule type" value="Genomic_DNA"/>
</dbReference>
<evidence type="ECO:0000256" key="7">
    <source>
        <dbReference type="SAM" id="Coils"/>
    </source>
</evidence>
<protein>
    <recommendedName>
        <fullName evidence="11">Virion formation protein</fullName>
    </recommendedName>
</protein>
<dbReference type="KEGG" id="vg:22647485"/>
<dbReference type="InterPro" id="IPR007755">
    <property type="entry name" value="Poxvirus_A11"/>
</dbReference>
<feature type="compositionally biased region" description="Acidic residues" evidence="8">
    <location>
        <begin position="54"/>
        <end position="74"/>
    </location>
</feature>
<evidence type="ECO:0000256" key="1">
    <source>
        <dbReference type="ARBA" id="ARBA00002871"/>
    </source>
</evidence>
<dbReference type="Pfam" id="PF05061">
    <property type="entry name" value="Pox_A11"/>
    <property type="match status" value="1"/>
</dbReference>